<protein>
    <submittedName>
        <fullName evidence="1">Uncharacterized protein</fullName>
    </submittedName>
</protein>
<name>A0A6A6DNJ1_9PEZI</name>
<organism evidence="1 2">
    <name type="scientific">Zopfia rhizophila CBS 207.26</name>
    <dbReference type="NCBI Taxonomy" id="1314779"/>
    <lineage>
        <taxon>Eukaryota</taxon>
        <taxon>Fungi</taxon>
        <taxon>Dikarya</taxon>
        <taxon>Ascomycota</taxon>
        <taxon>Pezizomycotina</taxon>
        <taxon>Dothideomycetes</taxon>
        <taxon>Dothideomycetes incertae sedis</taxon>
        <taxon>Zopfiaceae</taxon>
        <taxon>Zopfia</taxon>
    </lineage>
</organism>
<dbReference type="Proteomes" id="UP000800200">
    <property type="component" value="Unassembled WGS sequence"/>
</dbReference>
<proteinExistence type="predicted"/>
<evidence type="ECO:0000313" key="2">
    <source>
        <dbReference type="Proteomes" id="UP000800200"/>
    </source>
</evidence>
<evidence type="ECO:0000313" key="1">
    <source>
        <dbReference type="EMBL" id="KAF2179948.1"/>
    </source>
</evidence>
<dbReference type="EMBL" id="ML994661">
    <property type="protein sequence ID" value="KAF2179948.1"/>
    <property type="molecule type" value="Genomic_DNA"/>
</dbReference>
<dbReference type="OrthoDB" id="3699836at2759"/>
<reference evidence="1" key="1">
    <citation type="journal article" date="2020" name="Stud. Mycol.">
        <title>101 Dothideomycetes genomes: a test case for predicting lifestyles and emergence of pathogens.</title>
        <authorList>
            <person name="Haridas S."/>
            <person name="Albert R."/>
            <person name="Binder M."/>
            <person name="Bloem J."/>
            <person name="Labutti K."/>
            <person name="Salamov A."/>
            <person name="Andreopoulos B."/>
            <person name="Baker S."/>
            <person name="Barry K."/>
            <person name="Bills G."/>
            <person name="Bluhm B."/>
            <person name="Cannon C."/>
            <person name="Castanera R."/>
            <person name="Culley D."/>
            <person name="Daum C."/>
            <person name="Ezra D."/>
            <person name="Gonzalez J."/>
            <person name="Henrissat B."/>
            <person name="Kuo A."/>
            <person name="Liang C."/>
            <person name="Lipzen A."/>
            <person name="Lutzoni F."/>
            <person name="Magnuson J."/>
            <person name="Mondo S."/>
            <person name="Nolan M."/>
            <person name="Ohm R."/>
            <person name="Pangilinan J."/>
            <person name="Park H.-J."/>
            <person name="Ramirez L."/>
            <person name="Alfaro M."/>
            <person name="Sun H."/>
            <person name="Tritt A."/>
            <person name="Yoshinaga Y."/>
            <person name="Zwiers L.-H."/>
            <person name="Turgeon B."/>
            <person name="Goodwin S."/>
            <person name="Spatafora J."/>
            <person name="Crous P."/>
            <person name="Grigoriev I."/>
        </authorList>
    </citation>
    <scope>NUCLEOTIDE SEQUENCE</scope>
    <source>
        <strain evidence="1">CBS 207.26</strain>
    </source>
</reference>
<accession>A0A6A6DNJ1</accession>
<gene>
    <name evidence="1" type="ORF">K469DRAFT_715814</name>
</gene>
<sequence length="97" mass="11659">MSSQATLNSFGISQRSQPDRLFILAPPHINSLANNQPEFNEFTYRGKAYIRCKHLTKTPAQIRRRKSPIWYQPTLREDAWKLIFIRWIIYYHIAFYQ</sequence>
<dbReference type="AlphaFoldDB" id="A0A6A6DNJ1"/>
<feature type="non-terminal residue" evidence="1">
    <location>
        <position position="97"/>
    </location>
</feature>
<keyword evidence="2" id="KW-1185">Reference proteome</keyword>